<keyword evidence="6 12" id="KW-0547">Nucleotide-binding</keyword>
<dbReference type="PROSITE" id="PS00583">
    <property type="entry name" value="PFKB_KINASES_1"/>
    <property type="match status" value="1"/>
</dbReference>
<evidence type="ECO:0000256" key="3">
    <source>
        <dbReference type="ARBA" id="ARBA00016943"/>
    </source>
</evidence>
<dbReference type="EC" id="2.7.1.15" evidence="2 12"/>
<evidence type="ECO:0000256" key="5">
    <source>
        <dbReference type="ARBA" id="ARBA00022723"/>
    </source>
</evidence>
<dbReference type="PANTHER" id="PTHR10584">
    <property type="entry name" value="SUGAR KINASE"/>
    <property type="match status" value="1"/>
</dbReference>
<sequence>MKTPNIVVVGSLNMDLVVSSRRMPRVGETIEGEAIHYIPGGKGANQAVGCGKLGANVAMIGAVGDDAFGSQLIDGLGQAGVKTDAVARLPGVPTGTATILHTPEDNCIVIVPGANAHVSPDAIERSRAIIEAADLLLVQLENPLPAVERALAIARAAGVAAILNPAPAKALPDELIALADWVTPNETEFAALVGESDAGAVQDDASLAAAIERWEARYGNRLVVTLGSRGAATALDGRLVVAPAPRVTPVDTTGAGDCLNAAFAFGIASGQPAEDALAFAVRAASLSVTRFGAQAGMPTRAEVEAAFPEAPRGTDA</sequence>
<comment type="caution">
    <text evidence="14">The sequence shown here is derived from an EMBL/GenBank/DDBJ whole genome shotgun (WGS) entry which is preliminary data.</text>
</comment>
<comment type="similarity">
    <text evidence="12">Belongs to the carbohydrate kinase PfkB family. Ribokinase subfamily.</text>
</comment>
<dbReference type="PROSITE" id="PS00584">
    <property type="entry name" value="PFKB_KINASES_2"/>
    <property type="match status" value="1"/>
</dbReference>
<protein>
    <recommendedName>
        <fullName evidence="3 12">Ribokinase</fullName>
        <shortName evidence="12">RK</shortName>
        <ecNumber evidence="2 12">2.7.1.15</ecNumber>
    </recommendedName>
</protein>
<dbReference type="GO" id="GO:0046872">
    <property type="term" value="F:metal ion binding"/>
    <property type="evidence" value="ECO:0007669"/>
    <property type="project" value="UniProtKB-KW"/>
</dbReference>
<evidence type="ECO:0000256" key="1">
    <source>
        <dbReference type="ARBA" id="ARBA00005380"/>
    </source>
</evidence>
<feature type="binding site" evidence="12">
    <location>
        <begin position="41"/>
        <end position="45"/>
    </location>
    <ligand>
        <name>substrate</name>
    </ligand>
</feature>
<evidence type="ECO:0000256" key="2">
    <source>
        <dbReference type="ARBA" id="ARBA00012035"/>
    </source>
</evidence>
<feature type="binding site" evidence="12">
    <location>
        <position position="292"/>
    </location>
    <ligand>
        <name>K(+)</name>
        <dbReference type="ChEBI" id="CHEBI:29103"/>
    </ligand>
</feature>
<feature type="binding site" evidence="12">
    <location>
        <position position="185"/>
    </location>
    <ligand>
        <name>ATP</name>
        <dbReference type="ChEBI" id="CHEBI:30616"/>
    </ligand>
</feature>
<dbReference type="InterPro" id="IPR011877">
    <property type="entry name" value="Ribokinase"/>
</dbReference>
<dbReference type="CDD" id="cd01174">
    <property type="entry name" value="ribokinase"/>
    <property type="match status" value="1"/>
</dbReference>
<dbReference type="UniPathway" id="UPA00916">
    <property type="reaction ID" value="UER00889"/>
</dbReference>
<comment type="caution">
    <text evidence="12">Lacks conserved residue(s) required for the propagation of feature annotation.</text>
</comment>
<feature type="binding site" evidence="12">
    <location>
        <position position="141"/>
    </location>
    <ligand>
        <name>substrate</name>
    </ligand>
</feature>
<feature type="binding site" evidence="12">
    <location>
        <position position="257"/>
    </location>
    <ligand>
        <name>substrate</name>
    </ligand>
</feature>
<keyword evidence="7 12" id="KW-0418">Kinase</keyword>
<dbReference type="RefSeq" id="WP_138197045.1">
    <property type="nucleotide sequence ID" value="NZ_VCIW01000020.1"/>
</dbReference>
<dbReference type="PANTHER" id="PTHR10584:SF166">
    <property type="entry name" value="RIBOKINASE"/>
    <property type="match status" value="1"/>
</dbReference>
<evidence type="ECO:0000256" key="9">
    <source>
        <dbReference type="ARBA" id="ARBA00022842"/>
    </source>
</evidence>
<dbReference type="Pfam" id="PF00294">
    <property type="entry name" value="PfkB"/>
    <property type="match status" value="1"/>
</dbReference>
<dbReference type="NCBIfam" id="TIGR02152">
    <property type="entry name" value="D_ribokin_bact"/>
    <property type="match status" value="1"/>
</dbReference>
<comment type="catalytic activity">
    <reaction evidence="12">
        <text>D-ribose + ATP = D-ribose 5-phosphate + ADP + H(+)</text>
        <dbReference type="Rhea" id="RHEA:13697"/>
        <dbReference type="ChEBI" id="CHEBI:15378"/>
        <dbReference type="ChEBI" id="CHEBI:30616"/>
        <dbReference type="ChEBI" id="CHEBI:47013"/>
        <dbReference type="ChEBI" id="CHEBI:78346"/>
        <dbReference type="ChEBI" id="CHEBI:456216"/>
        <dbReference type="EC" id="2.7.1.15"/>
    </reaction>
</comment>
<proteinExistence type="inferred from homology"/>
<evidence type="ECO:0000259" key="13">
    <source>
        <dbReference type="Pfam" id="PF00294"/>
    </source>
</evidence>
<dbReference type="SUPFAM" id="SSF53613">
    <property type="entry name" value="Ribokinase-like"/>
    <property type="match status" value="1"/>
</dbReference>
<feature type="binding site" evidence="12">
    <location>
        <begin position="256"/>
        <end position="257"/>
    </location>
    <ligand>
        <name>ATP</name>
        <dbReference type="ChEBI" id="CHEBI:30616"/>
    </ligand>
</feature>
<keyword evidence="12" id="KW-0963">Cytoplasm</keyword>
<evidence type="ECO:0000256" key="4">
    <source>
        <dbReference type="ARBA" id="ARBA00022679"/>
    </source>
</evidence>
<dbReference type="GO" id="GO:0005829">
    <property type="term" value="C:cytosol"/>
    <property type="evidence" value="ECO:0007669"/>
    <property type="project" value="TreeGrafter"/>
</dbReference>
<comment type="activity regulation">
    <text evidence="12">Activated by a monovalent cation that binds near, but not in, the active site. The most likely occupant of the site in vivo is potassium. Ion binding induces a conformational change that may alter substrate affinity.</text>
</comment>
<feature type="binding site" evidence="12">
    <location>
        <position position="251"/>
    </location>
    <ligand>
        <name>K(+)</name>
        <dbReference type="ChEBI" id="CHEBI:29103"/>
    </ligand>
</feature>
<keyword evidence="15" id="KW-1185">Reference proteome</keyword>
<evidence type="ECO:0000256" key="12">
    <source>
        <dbReference type="HAMAP-Rule" id="MF_01987"/>
    </source>
</evidence>
<evidence type="ECO:0000256" key="7">
    <source>
        <dbReference type="ARBA" id="ARBA00022777"/>
    </source>
</evidence>
<gene>
    <name evidence="12 14" type="primary">rbsK</name>
    <name evidence="14" type="ORF">FE782_24770</name>
</gene>
<keyword evidence="10 12" id="KW-0630">Potassium</keyword>
<dbReference type="PRINTS" id="PR00990">
    <property type="entry name" value="RIBOKINASE"/>
</dbReference>
<dbReference type="GO" id="GO:0004747">
    <property type="term" value="F:ribokinase activity"/>
    <property type="evidence" value="ECO:0007669"/>
    <property type="project" value="UniProtKB-UniRule"/>
</dbReference>
<organism evidence="14 15">
    <name type="scientific">Paenibacillus antri</name>
    <dbReference type="NCBI Taxonomy" id="2582848"/>
    <lineage>
        <taxon>Bacteria</taxon>
        <taxon>Bacillati</taxon>
        <taxon>Bacillota</taxon>
        <taxon>Bacilli</taxon>
        <taxon>Bacillales</taxon>
        <taxon>Paenibacillaceae</taxon>
        <taxon>Paenibacillus</taxon>
    </lineage>
</organism>
<evidence type="ECO:0000256" key="10">
    <source>
        <dbReference type="ARBA" id="ARBA00022958"/>
    </source>
</evidence>
<dbReference type="GO" id="GO:0019303">
    <property type="term" value="P:D-ribose catabolic process"/>
    <property type="evidence" value="ECO:0007669"/>
    <property type="project" value="UniProtKB-UniRule"/>
</dbReference>
<evidence type="ECO:0000256" key="6">
    <source>
        <dbReference type="ARBA" id="ARBA00022741"/>
    </source>
</evidence>
<dbReference type="InterPro" id="IPR002139">
    <property type="entry name" value="Ribo/fructo_kinase"/>
</dbReference>
<keyword evidence="11 12" id="KW-0119">Carbohydrate metabolism</keyword>
<keyword evidence="8 12" id="KW-0067">ATP-binding</keyword>
<feature type="active site" description="Proton acceptor" evidence="12">
    <location>
        <position position="257"/>
    </location>
</feature>
<comment type="pathway">
    <text evidence="12">Carbohydrate metabolism; D-ribose degradation; D-ribose 5-phosphate from beta-D-ribopyranose: step 2/2.</text>
</comment>
<dbReference type="InterPro" id="IPR011611">
    <property type="entry name" value="PfkB_dom"/>
</dbReference>
<dbReference type="OrthoDB" id="9775849at2"/>
<feature type="domain" description="Carbohydrate kinase PfkB" evidence="13">
    <location>
        <begin position="5"/>
        <end position="300"/>
    </location>
</feature>
<keyword evidence="4 12" id="KW-0808">Transferase</keyword>
<feature type="binding site" evidence="12">
    <location>
        <begin position="13"/>
        <end position="15"/>
    </location>
    <ligand>
        <name>substrate</name>
    </ligand>
</feature>
<dbReference type="AlphaFoldDB" id="A0A5R9FZW6"/>
<dbReference type="Gene3D" id="3.40.1190.20">
    <property type="match status" value="1"/>
</dbReference>
<dbReference type="InterPro" id="IPR002173">
    <property type="entry name" value="Carboh/pur_kinase_PfkB_CS"/>
</dbReference>
<evidence type="ECO:0000256" key="11">
    <source>
        <dbReference type="ARBA" id="ARBA00023277"/>
    </source>
</evidence>
<feature type="binding site" evidence="12">
    <location>
        <position position="290"/>
    </location>
    <ligand>
        <name>K(+)</name>
        <dbReference type="ChEBI" id="CHEBI:29103"/>
    </ligand>
</feature>
<evidence type="ECO:0000256" key="8">
    <source>
        <dbReference type="ARBA" id="ARBA00022840"/>
    </source>
</evidence>
<keyword evidence="9 12" id="KW-0460">Magnesium</keyword>
<accession>A0A5R9FZW6</accession>
<dbReference type="HAMAP" id="MF_01987">
    <property type="entry name" value="Ribokinase"/>
    <property type="match status" value="1"/>
</dbReference>
<comment type="subunit">
    <text evidence="12">Homodimer.</text>
</comment>
<evidence type="ECO:0000313" key="14">
    <source>
        <dbReference type="EMBL" id="TLS49602.1"/>
    </source>
</evidence>
<comment type="similarity">
    <text evidence="1">Belongs to the carbohydrate kinase pfkB family.</text>
</comment>
<feature type="binding site" evidence="12">
    <location>
        <position position="253"/>
    </location>
    <ligand>
        <name>K(+)</name>
        <dbReference type="ChEBI" id="CHEBI:29103"/>
    </ligand>
</feature>
<dbReference type="Proteomes" id="UP000309676">
    <property type="component" value="Unassembled WGS sequence"/>
</dbReference>
<feature type="binding site" evidence="12">
    <location>
        <begin position="225"/>
        <end position="230"/>
    </location>
    <ligand>
        <name>ATP</name>
        <dbReference type="ChEBI" id="CHEBI:30616"/>
    </ligand>
</feature>
<keyword evidence="5 12" id="KW-0479">Metal-binding</keyword>
<dbReference type="GO" id="GO:0005524">
    <property type="term" value="F:ATP binding"/>
    <property type="evidence" value="ECO:0007669"/>
    <property type="project" value="UniProtKB-UniRule"/>
</dbReference>
<evidence type="ECO:0000313" key="15">
    <source>
        <dbReference type="Proteomes" id="UP000309676"/>
    </source>
</evidence>
<comment type="subcellular location">
    <subcellularLocation>
        <location evidence="12">Cytoplasm</location>
    </subcellularLocation>
</comment>
<dbReference type="InterPro" id="IPR029056">
    <property type="entry name" value="Ribokinase-like"/>
</dbReference>
<comment type="function">
    <text evidence="12">Catalyzes the phosphorylation of ribose at O-5 in a reaction requiring ATP and magnesium. The resulting D-ribose-5-phosphate can then be used either for sythesis of nucleotides, histidine, and tryptophan, or as a component of the pentose phosphate pathway.</text>
</comment>
<feature type="binding site" evidence="12">
    <location>
        <position position="287"/>
    </location>
    <ligand>
        <name>K(+)</name>
        <dbReference type="ChEBI" id="CHEBI:29103"/>
    </ligand>
</feature>
<name>A0A5R9FZW6_9BACL</name>
<reference evidence="14 15" key="1">
    <citation type="submission" date="2019-05" db="EMBL/GenBank/DDBJ databases">
        <authorList>
            <person name="Narsing Rao M.P."/>
            <person name="Li W.J."/>
        </authorList>
    </citation>
    <scope>NUCLEOTIDE SEQUENCE [LARGE SCALE GENOMIC DNA]</scope>
    <source>
        <strain evidence="14 15">SYSU_K30003</strain>
    </source>
</reference>
<comment type="cofactor">
    <cofactor evidence="12">
        <name>Mg(2+)</name>
        <dbReference type="ChEBI" id="CHEBI:18420"/>
    </cofactor>
    <text evidence="12">Requires a divalent cation, most likely magnesium in vivo, as an electrophilic catalyst to aid phosphoryl group transfer. It is the chelate of the metal and the nucleotide that is the actual substrate.</text>
</comment>
<dbReference type="EMBL" id="VCIW01000020">
    <property type="protein sequence ID" value="TLS49602.1"/>
    <property type="molecule type" value="Genomic_DNA"/>
</dbReference>